<dbReference type="EMBL" id="BMIK01000040">
    <property type="protein sequence ID" value="GGC50305.1"/>
    <property type="molecule type" value="Genomic_DNA"/>
</dbReference>
<organism evidence="2 3">
    <name type="scientific">Parapedobacter defluvii</name>
    <dbReference type="NCBI Taxonomy" id="2045106"/>
    <lineage>
        <taxon>Bacteria</taxon>
        <taxon>Pseudomonadati</taxon>
        <taxon>Bacteroidota</taxon>
        <taxon>Sphingobacteriia</taxon>
        <taxon>Sphingobacteriales</taxon>
        <taxon>Sphingobacteriaceae</taxon>
        <taxon>Parapedobacter</taxon>
    </lineage>
</organism>
<dbReference type="GO" id="GO:0003677">
    <property type="term" value="F:DNA binding"/>
    <property type="evidence" value="ECO:0007669"/>
    <property type="project" value="UniProtKB-KW"/>
</dbReference>
<dbReference type="InterPro" id="IPR052345">
    <property type="entry name" value="Rad_response_metalloprotease"/>
</dbReference>
<accession>A0ABQ1MZY8</accession>
<keyword evidence="2" id="KW-0238">DNA-binding</keyword>
<dbReference type="InterPro" id="IPR010359">
    <property type="entry name" value="IrrE_HExxH"/>
</dbReference>
<dbReference type="Proteomes" id="UP000597338">
    <property type="component" value="Unassembled WGS sequence"/>
</dbReference>
<name>A0ABQ1MZY8_9SPHI</name>
<proteinExistence type="predicted"/>
<dbReference type="RefSeq" id="WP_229717783.1">
    <property type="nucleotide sequence ID" value="NZ_BMIK01000040.1"/>
</dbReference>
<protein>
    <submittedName>
        <fullName evidence="2">DNA-binding protein</fullName>
    </submittedName>
</protein>
<comment type="caution">
    <text evidence="2">The sequence shown here is derived from an EMBL/GenBank/DDBJ whole genome shotgun (WGS) entry which is preliminary data.</text>
</comment>
<evidence type="ECO:0000313" key="3">
    <source>
        <dbReference type="Proteomes" id="UP000597338"/>
    </source>
</evidence>
<gene>
    <name evidence="2" type="ORF">GCM10011386_48150</name>
</gene>
<reference evidence="3" key="1">
    <citation type="journal article" date="2019" name="Int. J. Syst. Evol. Microbiol.">
        <title>The Global Catalogue of Microorganisms (GCM) 10K type strain sequencing project: providing services to taxonomists for standard genome sequencing and annotation.</title>
        <authorList>
            <consortium name="The Broad Institute Genomics Platform"/>
            <consortium name="The Broad Institute Genome Sequencing Center for Infectious Disease"/>
            <person name="Wu L."/>
            <person name="Ma J."/>
        </authorList>
    </citation>
    <scope>NUCLEOTIDE SEQUENCE [LARGE SCALE GENOMIC DNA]</scope>
    <source>
        <strain evidence="3">CGMCC 1.15342</strain>
    </source>
</reference>
<evidence type="ECO:0000259" key="1">
    <source>
        <dbReference type="Pfam" id="PF06114"/>
    </source>
</evidence>
<dbReference type="Gene3D" id="1.10.10.2910">
    <property type="match status" value="1"/>
</dbReference>
<dbReference type="PANTHER" id="PTHR43236:SF2">
    <property type="entry name" value="BLL0069 PROTEIN"/>
    <property type="match status" value="1"/>
</dbReference>
<feature type="domain" description="IrrE N-terminal-like" evidence="1">
    <location>
        <begin position="200"/>
        <end position="293"/>
    </location>
</feature>
<evidence type="ECO:0000313" key="2">
    <source>
        <dbReference type="EMBL" id="GGC50305.1"/>
    </source>
</evidence>
<sequence length="380" mass="43197">MMAVNISVNNDMLTWAIARAGYELPEFAEKYPRISDWLSGAKQPTVKQLEDFSNKVYLPFGYLFLPKPPNETISFPFFRTGRIEGTNRVNLNVYDTIIDLQRRQQWLIEYLQELDNKPLPYVGRFNSQTNPMAVVQDIRATLGLEVSWTSGCPTWEDALDTLVRKIEEIGIIVVFNGIVGNNTHRVIPVEECRGFVMVDEYVPFMFVNGADAKAAQLFTIVHELAHVWLGRSAGFDFRQLMPSDDPTEQLCDQVAAEFLVPEALLRVHWTGIADIRKLAAKFKVSKIVIARRALDLGLISRAAFFHVYNTYMAEFAAKKQGQESGGNFYYTARKRVSPTFAAYVDSAVKTDKLLYRDAYKLTGLSGKTYQTFVTEHLTRT</sequence>
<dbReference type="Pfam" id="PF06114">
    <property type="entry name" value="Peptidase_M78"/>
    <property type="match status" value="1"/>
</dbReference>
<keyword evidence="3" id="KW-1185">Reference proteome</keyword>
<dbReference type="PANTHER" id="PTHR43236">
    <property type="entry name" value="ANTITOXIN HIGA1"/>
    <property type="match status" value="1"/>
</dbReference>